<organism evidence="4 5">
    <name type="scientific">Botryosphaeria dothidea</name>
    <dbReference type="NCBI Taxonomy" id="55169"/>
    <lineage>
        <taxon>Eukaryota</taxon>
        <taxon>Fungi</taxon>
        <taxon>Dikarya</taxon>
        <taxon>Ascomycota</taxon>
        <taxon>Pezizomycotina</taxon>
        <taxon>Dothideomycetes</taxon>
        <taxon>Dothideomycetes incertae sedis</taxon>
        <taxon>Botryosphaeriales</taxon>
        <taxon>Botryosphaeriaceae</taxon>
        <taxon>Botryosphaeria</taxon>
    </lineage>
</organism>
<comment type="caution">
    <text evidence="4">The sequence shown here is derived from an EMBL/GenBank/DDBJ whole genome shotgun (WGS) entry which is preliminary data.</text>
</comment>
<dbReference type="GO" id="GO:0045944">
    <property type="term" value="P:positive regulation of transcription by RNA polymerase II"/>
    <property type="evidence" value="ECO:0007669"/>
    <property type="project" value="TreeGrafter"/>
</dbReference>
<dbReference type="PROSITE" id="PS00463">
    <property type="entry name" value="ZN2_CY6_FUNGAL_1"/>
    <property type="match status" value="1"/>
</dbReference>
<dbReference type="GO" id="GO:0005634">
    <property type="term" value="C:nucleus"/>
    <property type="evidence" value="ECO:0007669"/>
    <property type="project" value="UniProtKB-SubCell"/>
</dbReference>
<sequence length="482" mass="54119">MGLFTSRSTDLRVRLARFPAAPASPGEQPPLRARQIKTRTGCQQCKKRRLKCDETQPICRRCQLRGDDCSGSARVEQWQTTVLTPAVPSARPLRPGLCDDDLLHYFAAVVIKDMVLEVNTATPLPPVLDPYIRRSKALLHAARSLSIAHLHRFEPSSISRLLNDYQCALVALREEVDQEVADKQCSTHDALHRLLLGALFLTVLHAWCDDSGKDTGLLHLRGAAATLDLLLASACYEGQTSVLEDFMIGTAAHIDMLCSHLVPAHHPLTQSPHLLYILQQDRWRSGSSMHPICGLSAPLCPIVGQAGRYYRSVVDLRVRDPQRERELERCLLQWQPIDADDKTLHVQIANGYRVCGLIMLHQARRVHGAETPPDAQPGPQVPQLHQLIFFAMAILRETPRALPQVNFEVLLLLIAGPEIGKEDQAGRALIEARFSELIAATHRRGHTLAAKFVREYWQIRDESREITWLEYMVERELSLNVA</sequence>
<evidence type="ECO:0000313" key="5">
    <source>
        <dbReference type="Proteomes" id="UP000572817"/>
    </source>
</evidence>
<dbReference type="Pfam" id="PF11951">
    <property type="entry name" value="Fungal_trans_2"/>
    <property type="match status" value="1"/>
</dbReference>
<reference evidence="4" key="1">
    <citation type="submission" date="2020-04" db="EMBL/GenBank/DDBJ databases">
        <title>Genome Assembly and Annotation of Botryosphaeria dothidea sdau 11-99, a Latent Pathogen of Apple Fruit Ring Rot in China.</title>
        <authorList>
            <person name="Yu C."/>
            <person name="Diao Y."/>
            <person name="Lu Q."/>
            <person name="Zhao J."/>
            <person name="Cui S."/>
            <person name="Peng C."/>
            <person name="He B."/>
            <person name="Liu H."/>
        </authorList>
    </citation>
    <scope>NUCLEOTIDE SEQUENCE [LARGE SCALE GENOMIC DNA]</scope>
    <source>
        <strain evidence="4">Sdau11-99</strain>
    </source>
</reference>
<protein>
    <recommendedName>
        <fullName evidence="3">Zn(2)-C6 fungal-type domain-containing protein</fullName>
    </recommendedName>
</protein>
<dbReference type="PROSITE" id="PS50048">
    <property type="entry name" value="ZN2_CY6_FUNGAL_2"/>
    <property type="match status" value="1"/>
</dbReference>
<dbReference type="InterPro" id="IPR036864">
    <property type="entry name" value="Zn2-C6_fun-type_DNA-bd_sf"/>
</dbReference>
<feature type="domain" description="Zn(2)-C6 fungal-type" evidence="3">
    <location>
        <begin position="41"/>
        <end position="70"/>
    </location>
</feature>
<dbReference type="InterPro" id="IPR001138">
    <property type="entry name" value="Zn2Cys6_DnaBD"/>
</dbReference>
<evidence type="ECO:0000256" key="1">
    <source>
        <dbReference type="ARBA" id="ARBA00004123"/>
    </source>
</evidence>
<dbReference type="Gene3D" id="4.10.240.10">
    <property type="entry name" value="Zn(2)-C6 fungal-type DNA-binding domain"/>
    <property type="match status" value="1"/>
</dbReference>
<dbReference type="Proteomes" id="UP000572817">
    <property type="component" value="Unassembled WGS sequence"/>
</dbReference>
<proteinExistence type="predicted"/>
<dbReference type="AlphaFoldDB" id="A0A8H4J5Z1"/>
<dbReference type="PANTHER" id="PTHR37534">
    <property type="entry name" value="TRANSCRIPTIONAL ACTIVATOR PROTEIN UGA3"/>
    <property type="match status" value="1"/>
</dbReference>
<keyword evidence="2" id="KW-0539">Nucleus</keyword>
<dbReference type="SMART" id="SM00066">
    <property type="entry name" value="GAL4"/>
    <property type="match status" value="1"/>
</dbReference>
<comment type="subcellular location">
    <subcellularLocation>
        <location evidence="1">Nucleus</location>
    </subcellularLocation>
</comment>
<evidence type="ECO:0000259" key="3">
    <source>
        <dbReference type="PROSITE" id="PS50048"/>
    </source>
</evidence>
<name>A0A8H4J5Z1_9PEZI</name>
<evidence type="ECO:0000256" key="2">
    <source>
        <dbReference type="ARBA" id="ARBA00023242"/>
    </source>
</evidence>
<dbReference type="GO" id="GO:0000981">
    <property type="term" value="F:DNA-binding transcription factor activity, RNA polymerase II-specific"/>
    <property type="evidence" value="ECO:0007669"/>
    <property type="project" value="InterPro"/>
</dbReference>
<dbReference type="PANTHER" id="PTHR37534:SF15">
    <property type="entry name" value="ZN(II)2CYS6 TRANSCRIPTION FACTOR (EUROFUNG)"/>
    <property type="match status" value="1"/>
</dbReference>
<dbReference type="InterPro" id="IPR021858">
    <property type="entry name" value="Fun_TF"/>
</dbReference>
<dbReference type="GO" id="GO:0008270">
    <property type="term" value="F:zinc ion binding"/>
    <property type="evidence" value="ECO:0007669"/>
    <property type="project" value="InterPro"/>
</dbReference>
<dbReference type="Pfam" id="PF00172">
    <property type="entry name" value="Zn_clus"/>
    <property type="match status" value="1"/>
</dbReference>
<dbReference type="OrthoDB" id="3940138at2759"/>
<dbReference type="GO" id="GO:0000976">
    <property type="term" value="F:transcription cis-regulatory region binding"/>
    <property type="evidence" value="ECO:0007669"/>
    <property type="project" value="TreeGrafter"/>
</dbReference>
<evidence type="ECO:0000313" key="4">
    <source>
        <dbReference type="EMBL" id="KAF4313712.1"/>
    </source>
</evidence>
<dbReference type="CDD" id="cd00067">
    <property type="entry name" value="GAL4"/>
    <property type="match status" value="1"/>
</dbReference>
<gene>
    <name evidence="4" type="ORF">GTA08_BOTSDO00321</name>
</gene>
<dbReference type="SUPFAM" id="SSF57701">
    <property type="entry name" value="Zn2/Cys6 DNA-binding domain"/>
    <property type="match status" value="1"/>
</dbReference>
<dbReference type="EMBL" id="WWBZ02000001">
    <property type="protein sequence ID" value="KAF4313712.1"/>
    <property type="molecule type" value="Genomic_DNA"/>
</dbReference>
<keyword evidence="5" id="KW-1185">Reference proteome</keyword>
<accession>A0A8H4J5Z1</accession>